<dbReference type="PROSITE" id="PS51257">
    <property type="entry name" value="PROKAR_LIPOPROTEIN"/>
    <property type="match status" value="1"/>
</dbReference>
<dbReference type="InterPro" id="IPR013783">
    <property type="entry name" value="Ig-like_fold"/>
</dbReference>
<keyword evidence="1 2" id="KW-0732">Signal</keyword>
<evidence type="ECO:0000313" key="5">
    <source>
        <dbReference type="Proteomes" id="UP001238163"/>
    </source>
</evidence>
<dbReference type="SUPFAM" id="SSF54001">
    <property type="entry name" value="Cysteine proteinases"/>
    <property type="match status" value="1"/>
</dbReference>
<feature type="chain" id="PRO_5042261913" evidence="2">
    <location>
        <begin position="31"/>
        <end position="2423"/>
    </location>
</feature>
<dbReference type="Gene3D" id="2.130.10.30">
    <property type="entry name" value="Regulator of chromosome condensation 1/beta-lactamase-inhibitor protein II"/>
    <property type="match status" value="3"/>
</dbReference>
<evidence type="ECO:0000259" key="3">
    <source>
        <dbReference type="PROSITE" id="PS50853"/>
    </source>
</evidence>
<gene>
    <name evidence="4" type="ORF">J3R75_003932</name>
</gene>
<dbReference type="SUPFAM" id="SSF50985">
    <property type="entry name" value="RCC1/BLIP-II"/>
    <property type="match status" value="2"/>
</dbReference>
<sequence length="2423" mass="255670">MWRANRFWRIAMCVPCLLLACVLAAPALLAQERPTGVLDLSEAEKAQVLSGFLEWTPPAGGTRAELPDKVMNLAHLPTVNSQGQLGICGSFAVYYYLKTYYEAKAKGWGGRPNPATTPERVFSPAWGVLSAPHGVKGTGETSEPEGASPLRAIEAISASGALTWAEMPYSDNASVASEDKFYRQLPSVAQMKQALRYKGQPGVILNNINSTGGLQALKQFLADGNIAVAIWNSPLTVNFDSYPDASSHVEVGGEQIGDVNNGVYAWPSDEGGRAPSHAVNIVGYDDTKSYRNRAGEERQGALLIVNSWGTNWGLSPAAGVERGFMWLGYDAVEEYGKLGSQVYSLGARAELYQPELLGTIRLEDSTGDNWLTAIMGYKAYWPGLLSFTANGRPLAMRISGNNYITKSNTALATTMDYVLDLSAMAAEPFPSLGLQAGMATADAVGKVVGLAVERYRVEAGGVIAEEMAVPEVDFTVQRFSASYPSFKATIAMLQRREDSGLEALHPQSGSAAWGDADGDGFPDLALSVIQKNAEGSLELLHRLYRNNGRGQMASYEPLPIPATDPTVLRAGLAAVAWADMDNDGDLDLVVGNAAGCYVLSNDGHGNFLLKQTLDYPIVPGAMALADIDCDGQVDIVFANSDGAGVLRQNADGSFTHFPISARRVSNFGYGIYAPALACGDVNGDGLVDVVASGAASASALPALIWYENLGGMSFAPRQLPLSRSNHFAVDMADVDADGCDDILYSGDSGSGMRLGVLRGQTDGLPVPVAMPSGLTGIWGGRALWADLDNDGRPEALVTGVSNNGLSSSGGMTSFSYGELDRFPVQDYYDNHLWVLRWDHDQASFSEAAMGLPGTVGFAGPALLTAADVDADGDIDLWTAGVLTTLSNVFYAQGPGDDVAGAYFYENRARGFFSVQRLNAAPTAPTGLTAAVLGSGEVRFSWTAASDAETPGDGLRYILQLGTSSGAGDLCSGVLPVRGQGLLKQPGVVMTQLPAQTLFWRVRAVDATGRLSAWSTETTLVSQGQGVLPTPGEPLAEQGLPKVVISVTGLDSQGSTAGGYAYGSGYTSASGGIFVSEATYGSTVLLLATPRAGWRFSHWEGPVMSPLARKTTMLASGDMTVTARFIPDDSVLRTAATHSALRDRAGQVWAWGDEEASAAKVGDIWRRGADGMAALAAASNAYCLELTTSATYYGERYGYANSSDDDGKNFMRDSMMAVRDLTGASWWPWPAYPEKSIGFWAGGDGYVASHLGTYTQEWNSLSFGGTASALYPYTTWTVSQYDPNVVNRGVVQVAVGELTALILGQQGELYAIGDNLSGQIGDGTTTTYTDIALVPGTLRFKAIALGEDRALGTAFALGLDFHGRLWAWGSNASGQLGTGSYDQQSSQPQLVAGIASPVRAMAAGASHALAVTEDGLLYAWGANANGQVGAGDADGDGVLDDLVVRAPRQLPGFTNVTSIAAAKNHSLALTADDELYGWGDNGVGQLDGVPGDDRWTPQLIVNAPKRSNGAVALTMAVRAASDAPGAVSDYPGMGTVSPPAGEYQARLGATLAIAAIDGERYAFDHWEGPVAAPTARETTVLMAEATNVTAVFVSSVTDLTLTMAVTPAGAGTTAPAPGVHTRTAGQTTAVAAVPAFQYSFAEWESVSDLGDHAGDAAFDLLMNNDTQLTAHFAARPFTTTAKLAVDGGSTNLNADGTVSWTVREQYFNGKFYEYRYVTYRDTLGGIGVRAVDVVGDYLALGNDGRLYTWGRNSKGQYGIGTVSNENRTPNQCVTVLGPDGREAFTDAVAIYSFGATRFARRANGRLYYWGETPVSGVTQSRPIEVPGLREDSAIINIALATSNEWIDDGSWFGTTVTHSTYLLLYADGTVDAWGQRLFTGSGEDHDRAQPVPGLAGITAIQGGSNVALALRNDGKVLVWGRSDPYYSYQGELGLGEDIREQVVPTPIPGLAAIERIFVMSSCCYAVDASGQLWAWGNNGGTMAALGLTEPADAPPGAVFSPLAHPTAPKDIVRMSGFSSNVTAITAAGVVWNWGRNANTFEPWPVENTAAGIVDLTPPAHCRLTLVVDDRVEPLLSLAAGIKVFMAGDILQIMASSTAESRFGGWYLNGALHSGSAYLEYEITGDVVVEARYDITPPVLMLPGTTVAAGTTVSLPLLLTQAITAFEGLDLLVTFPDELQFHGVDGQDAQISEDGVLSYWAAPAFAEAAGRAAVRVTARERTAVFSVSDVPLLNLRFQLPLTAQGSYEIVVSGIRGGAGLSRNLGLAVDVAATTASVLTIDTEAQVFASGWMCFTPFGEGPATIGALLDTLTMAGATVSISEPGWYWDATAGIWRATRELLPNRPLWLYVESSGAAVLDLAPLPYGSTLRRGWNMLSVPTATPVPAGALALCRLGRYAYVQESSGELLPGRTYWLLWGGEPTSFP</sequence>
<feature type="signal peptide" evidence="2">
    <location>
        <begin position="1"/>
        <end position="30"/>
    </location>
</feature>
<dbReference type="Gene3D" id="2.130.10.130">
    <property type="entry name" value="Integrin alpha, N-terminal"/>
    <property type="match status" value="2"/>
</dbReference>
<dbReference type="PROSITE" id="PS00626">
    <property type="entry name" value="RCC1_2"/>
    <property type="match status" value="1"/>
</dbReference>
<accession>A0AAE3VJZ8</accession>
<evidence type="ECO:0000256" key="1">
    <source>
        <dbReference type="ARBA" id="ARBA00022729"/>
    </source>
</evidence>
<dbReference type="InterPro" id="IPR009091">
    <property type="entry name" value="RCC1/BLIP-II"/>
</dbReference>
<dbReference type="InterPro" id="IPR036116">
    <property type="entry name" value="FN3_sf"/>
</dbReference>
<evidence type="ECO:0000313" key="4">
    <source>
        <dbReference type="EMBL" id="MDQ0291825.1"/>
    </source>
</evidence>
<dbReference type="PANTHER" id="PTHR45982:SF1">
    <property type="entry name" value="REGULATOR OF CHROMOSOME CONDENSATION"/>
    <property type="match status" value="1"/>
</dbReference>
<dbReference type="InterPro" id="IPR044060">
    <property type="entry name" value="Bacterial_rp_domain"/>
</dbReference>
<dbReference type="Gene3D" id="2.60.40.10">
    <property type="entry name" value="Immunoglobulins"/>
    <property type="match status" value="1"/>
</dbReference>
<dbReference type="Pfam" id="PF00415">
    <property type="entry name" value="RCC1"/>
    <property type="match status" value="3"/>
</dbReference>
<dbReference type="InterPro" id="IPR028994">
    <property type="entry name" value="Integrin_alpha_N"/>
</dbReference>
<dbReference type="PRINTS" id="PR00633">
    <property type="entry name" value="RCCNDNSATION"/>
</dbReference>
<dbReference type="InterPro" id="IPR000408">
    <property type="entry name" value="Reg_chr_condens"/>
</dbReference>
<evidence type="ECO:0000256" key="2">
    <source>
        <dbReference type="SAM" id="SignalP"/>
    </source>
</evidence>
<keyword evidence="5" id="KW-1185">Reference proteome</keyword>
<dbReference type="Pfam" id="PF18998">
    <property type="entry name" value="Flg_new_2"/>
    <property type="match status" value="3"/>
</dbReference>
<name>A0AAE3VJZ8_9BACT</name>
<proteinExistence type="predicted"/>
<organism evidence="4 5">
    <name type="scientific">Oligosphaera ethanolica</name>
    <dbReference type="NCBI Taxonomy" id="760260"/>
    <lineage>
        <taxon>Bacteria</taxon>
        <taxon>Pseudomonadati</taxon>
        <taxon>Lentisphaerota</taxon>
        <taxon>Oligosphaeria</taxon>
        <taxon>Oligosphaerales</taxon>
        <taxon>Oligosphaeraceae</taxon>
        <taxon>Oligosphaera</taxon>
    </lineage>
</organism>
<protein>
    <submittedName>
        <fullName evidence="4">Alpha-tubulin suppressor-like RCC1 family protein</fullName>
    </submittedName>
</protein>
<dbReference type="InterPro" id="IPR003961">
    <property type="entry name" value="FN3_dom"/>
</dbReference>
<feature type="domain" description="Fibronectin type-III" evidence="3">
    <location>
        <begin position="923"/>
        <end position="1024"/>
    </location>
</feature>
<dbReference type="SUPFAM" id="SSF69318">
    <property type="entry name" value="Integrin alpha N-terminal domain"/>
    <property type="match status" value="1"/>
</dbReference>
<dbReference type="Proteomes" id="UP001238163">
    <property type="component" value="Unassembled WGS sequence"/>
</dbReference>
<dbReference type="RefSeq" id="WP_307265175.1">
    <property type="nucleotide sequence ID" value="NZ_JAUSVL010000001.1"/>
</dbReference>
<dbReference type="CDD" id="cd02619">
    <property type="entry name" value="Peptidase_C1"/>
    <property type="match status" value="1"/>
</dbReference>
<dbReference type="PANTHER" id="PTHR45982">
    <property type="entry name" value="REGULATOR OF CHROMOSOME CONDENSATION"/>
    <property type="match status" value="1"/>
</dbReference>
<dbReference type="SUPFAM" id="SSF49265">
    <property type="entry name" value="Fibronectin type III"/>
    <property type="match status" value="1"/>
</dbReference>
<comment type="caution">
    <text evidence="4">The sequence shown here is derived from an EMBL/GenBank/DDBJ whole genome shotgun (WGS) entry which is preliminary data.</text>
</comment>
<dbReference type="InterPro" id="IPR013517">
    <property type="entry name" value="FG-GAP"/>
</dbReference>
<dbReference type="PROSITE" id="PS50012">
    <property type="entry name" value="RCC1_3"/>
    <property type="match status" value="4"/>
</dbReference>
<dbReference type="Pfam" id="PF13517">
    <property type="entry name" value="FG-GAP_3"/>
    <property type="match status" value="2"/>
</dbReference>
<dbReference type="CDD" id="cd00063">
    <property type="entry name" value="FN3"/>
    <property type="match status" value="1"/>
</dbReference>
<dbReference type="PROSITE" id="PS50853">
    <property type="entry name" value="FN3"/>
    <property type="match status" value="1"/>
</dbReference>
<dbReference type="InterPro" id="IPR051553">
    <property type="entry name" value="Ran_GTPase-activating"/>
</dbReference>
<dbReference type="Gene3D" id="3.90.70.10">
    <property type="entry name" value="Cysteine proteinases"/>
    <property type="match status" value="1"/>
</dbReference>
<dbReference type="InterPro" id="IPR038765">
    <property type="entry name" value="Papain-like_cys_pep_sf"/>
</dbReference>
<reference evidence="4" key="1">
    <citation type="submission" date="2023-07" db="EMBL/GenBank/DDBJ databases">
        <title>Genomic Encyclopedia of Type Strains, Phase IV (KMG-IV): sequencing the most valuable type-strain genomes for metagenomic binning, comparative biology and taxonomic classification.</title>
        <authorList>
            <person name="Goeker M."/>
        </authorList>
    </citation>
    <scope>NUCLEOTIDE SEQUENCE</scope>
    <source>
        <strain evidence="4">DSM 24202</strain>
    </source>
</reference>
<dbReference type="EMBL" id="JAUSVL010000001">
    <property type="protein sequence ID" value="MDQ0291825.1"/>
    <property type="molecule type" value="Genomic_DNA"/>
</dbReference>